<dbReference type="EMBL" id="BMAO01025986">
    <property type="protein sequence ID" value="GFR06318.1"/>
    <property type="molecule type" value="Genomic_DNA"/>
</dbReference>
<sequence>MRQNWKALLTSRVSVRSWRIGLDQDIFDKPREKAVAEFRLEVNCDCFADHLQRIGIFASPNWPLCKKDEAKDRNHLLGCSALRGDYDVKRYRITRHLLKGH</sequence>
<dbReference type="Proteomes" id="UP000887116">
    <property type="component" value="Unassembled WGS sequence"/>
</dbReference>
<comment type="caution">
    <text evidence="1">The sequence shown here is derived from an EMBL/GenBank/DDBJ whole genome shotgun (WGS) entry which is preliminary data.</text>
</comment>
<gene>
    <name evidence="1" type="ORF">TNCT_667621</name>
</gene>
<dbReference type="AlphaFoldDB" id="A0A8X6GLJ1"/>
<reference evidence="1" key="1">
    <citation type="submission" date="2020-07" db="EMBL/GenBank/DDBJ databases">
        <title>Multicomponent nature underlies the extraordinary mechanical properties of spider dragline silk.</title>
        <authorList>
            <person name="Kono N."/>
            <person name="Nakamura H."/>
            <person name="Mori M."/>
            <person name="Yoshida Y."/>
            <person name="Ohtoshi R."/>
            <person name="Malay A.D."/>
            <person name="Moran D.A.P."/>
            <person name="Tomita M."/>
            <person name="Numata K."/>
            <person name="Arakawa K."/>
        </authorList>
    </citation>
    <scope>NUCLEOTIDE SEQUENCE</scope>
</reference>
<accession>A0A8X6GLJ1</accession>
<evidence type="ECO:0000313" key="1">
    <source>
        <dbReference type="EMBL" id="GFR06318.1"/>
    </source>
</evidence>
<keyword evidence="2" id="KW-1185">Reference proteome</keyword>
<organism evidence="1 2">
    <name type="scientific">Trichonephila clavata</name>
    <name type="common">Joro spider</name>
    <name type="synonym">Nephila clavata</name>
    <dbReference type="NCBI Taxonomy" id="2740835"/>
    <lineage>
        <taxon>Eukaryota</taxon>
        <taxon>Metazoa</taxon>
        <taxon>Ecdysozoa</taxon>
        <taxon>Arthropoda</taxon>
        <taxon>Chelicerata</taxon>
        <taxon>Arachnida</taxon>
        <taxon>Araneae</taxon>
        <taxon>Araneomorphae</taxon>
        <taxon>Entelegynae</taxon>
        <taxon>Araneoidea</taxon>
        <taxon>Nephilidae</taxon>
        <taxon>Trichonephila</taxon>
    </lineage>
</organism>
<protein>
    <submittedName>
        <fullName evidence="1">Uncharacterized protein</fullName>
    </submittedName>
</protein>
<proteinExistence type="predicted"/>
<evidence type="ECO:0000313" key="2">
    <source>
        <dbReference type="Proteomes" id="UP000887116"/>
    </source>
</evidence>
<name>A0A8X6GLJ1_TRICU</name>
<dbReference type="OrthoDB" id="6427621at2759"/>